<gene>
    <name evidence="2" type="ORF">JOF57_002421</name>
</gene>
<evidence type="ECO:0000313" key="2">
    <source>
        <dbReference type="EMBL" id="MBP2452508.1"/>
    </source>
</evidence>
<comment type="caution">
    <text evidence="2">The sequence shown here is derived from an EMBL/GenBank/DDBJ whole genome shotgun (WGS) entry which is preliminary data.</text>
</comment>
<sequence>MEIERQTDFWNLKPELALIANAADSRGVERWAVLGVVLRNVVSWLPPHFVLADKDEHMMGLGDAASLNVLFHIMGESNDGKSVAVSLGDMLMPPNVKGSATGMQGDPEPDALVAGTGEGLMKHFVSQGTLPGDDDKPVKGMVQHSDTAVVTIDEVSAYVAELTRQGSKAAGFITSVWSGVSTGSNTGSADSRTKLPKHSARLALAMLGQYGHVSDLFTDYQVDLGAPHRANWLPSAQFEHDPLSITPAKRLMCPRESWNKAHPSTNPAVALGYVKQSIDRKEDFPRFACSPDDADLYWFVKPPTAKASIAYEVAYRRSRGMTPAEYANMTMEQRNARRAEKMTGHALLATLKNMVIFGVLFGHWQPDDDDFFVAQVLARVSLGMLVACHTVAESAQIAEAQKRGVSRADELDATETAMDRKAQQRKADLRKYVMDSLIAEGTPQRKSDFDRGLSKKKREELREVLDFMVDDGAIGVIESGPHRGRFTIPHRGQVYDGGDLTPAEQAELFSGS</sequence>
<name>A0ABS4ZSP9_9MYCO</name>
<evidence type="ECO:0008006" key="4">
    <source>
        <dbReference type="Google" id="ProtNLM"/>
    </source>
</evidence>
<dbReference type="Proteomes" id="UP000694460">
    <property type="component" value="Unassembled WGS sequence"/>
</dbReference>
<proteinExistence type="predicted"/>
<accession>A0ABS4ZSP9</accession>
<protein>
    <recommendedName>
        <fullName evidence="4">DUF3987 domain-containing protein</fullName>
    </recommendedName>
</protein>
<evidence type="ECO:0000313" key="3">
    <source>
        <dbReference type="Proteomes" id="UP000694460"/>
    </source>
</evidence>
<dbReference type="RefSeq" id="WP_209916676.1">
    <property type="nucleotide sequence ID" value="NZ_JAGIOP010000002.1"/>
</dbReference>
<evidence type="ECO:0000256" key="1">
    <source>
        <dbReference type="SAM" id="MobiDB-lite"/>
    </source>
</evidence>
<organism evidence="2 3">
    <name type="scientific">Mycolicibacterium lutetiense</name>
    <dbReference type="NCBI Taxonomy" id="1641992"/>
    <lineage>
        <taxon>Bacteria</taxon>
        <taxon>Bacillati</taxon>
        <taxon>Actinomycetota</taxon>
        <taxon>Actinomycetes</taxon>
        <taxon>Mycobacteriales</taxon>
        <taxon>Mycobacteriaceae</taxon>
        <taxon>Mycolicibacterium</taxon>
    </lineage>
</organism>
<dbReference type="EMBL" id="JAGIOP010000002">
    <property type="protein sequence ID" value="MBP2452508.1"/>
    <property type="molecule type" value="Genomic_DNA"/>
</dbReference>
<feature type="region of interest" description="Disordered" evidence="1">
    <location>
        <begin position="402"/>
        <end position="423"/>
    </location>
</feature>
<keyword evidence="3" id="KW-1185">Reference proteome</keyword>
<reference evidence="2 3" key="1">
    <citation type="submission" date="2021-03" db="EMBL/GenBank/DDBJ databases">
        <title>Sequencing the genomes of 1000 actinobacteria strains.</title>
        <authorList>
            <person name="Klenk H.-P."/>
        </authorList>
    </citation>
    <scope>NUCLEOTIDE SEQUENCE [LARGE SCALE GENOMIC DNA]</scope>
    <source>
        <strain evidence="2 3">DSM 46713</strain>
    </source>
</reference>